<dbReference type="CDD" id="cd14498">
    <property type="entry name" value="DSP"/>
    <property type="match status" value="1"/>
</dbReference>
<comment type="catalytic activity">
    <reaction evidence="5">
        <text>O-phospho-L-threonyl-[protein] + H2O = L-threonyl-[protein] + phosphate</text>
        <dbReference type="Rhea" id="RHEA:47004"/>
        <dbReference type="Rhea" id="RHEA-COMP:11060"/>
        <dbReference type="Rhea" id="RHEA-COMP:11605"/>
        <dbReference type="ChEBI" id="CHEBI:15377"/>
        <dbReference type="ChEBI" id="CHEBI:30013"/>
        <dbReference type="ChEBI" id="CHEBI:43474"/>
        <dbReference type="ChEBI" id="CHEBI:61977"/>
        <dbReference type="EC" id="3.1.3.16"/>
    </reaction>
</comment>
<evidence type="ECO:0000259" key="6">
    <source>
        <dbReference type="PROSITE" id="PS50054"/>
    </source>
</evidence>
<dbReference type="PRINTS" id="PR01908">
    <property type="entry name" value="ADSPHPHTASE"/>
</dbReference>
<proteinExistence type="inferred from homology"/>
<evidence type="ECO:0000313" key="10">
    <source>
        <dbReference type="Proteomes" id="UP000332933"/>
    </source>
</evidence>
<sequence length="179" mass="18965">MVPPTTVICAGSAMEALLGGPDLVAYAQDAANAAKTKRMPLSHAMPGLFLAGAAPAKRLDLLQAHAISAVVNVGGGACPFPQAVEYLKIGVLDTGSTSMLPHFHATSDFIHRHVMEGRNVLVHCRGGFSRSPAVVAAYLVKYRRVSVDDALLVCRLGHPRSNPRANFLDDLHVFASSLE</sequence>
<reference evidence="8" key="2">
    <citation type="submission" date="2019-06" db="EMBL/GenBank/DDBJ databases">
        <title>Genomics analysis of Aphanomyces spp. identifies a new class of oomycete effector associated with host adaptation.</title>
        <authorList>
            <person name="Gaulin E."/>
        </authorList>
    </citation>
    <scope>NUCLEOTIDE SEQUENCE</scope>
    <source>
        <strain evidence="8">CBS 578.67</strain>
    </source>
</reference>
<dbReference type="PANTHER" id="PTHR45948">
    <property type="entry name" value="DUAL SPECIFICITY PROTEIN PHOSPHATASE DDB_G0269404-RELATED"/>
    <property type="match status" value="1"/>
</dbReference>
<accession>A0A485L0Q2</accession>
<dbReference type="GO" id="GO:0004722">
    <property type="term" value="F:protein serine/threonine phosphatase activity"/>
    <property type="evidence" value="ECO:0007669"/>
    <property type="project" value="UniProtKB-EC"/>
</dbReference>
<dbReference type="SUPFAM" id="SSF52799">
    <property type="entry name" value="(Phosphotyrosine protein) phosphatases II"/>
    <property type="match status" value="1"/>
</dbReference>
<evidence type="ECO:0000256" key="2">
    <source>
        <dbReference type="ARBA" id="ARBA00022801"/>
    </source>
</evidence>
<organism evidence="9 10">
    <name type="scientific">Aphanomyces stellatus</name>
    <dbReference type="NCBI Taxonomy" id="120398"/>
    <lineage>
        <taxon>Eukaryota</taxon>
        <taxon>Sar</taxon>
        <taxon>Stramenopiles</taxon>
        <taxon>Oomycota</taxon>
        <taxon>Saprolegniomycetes</taxon>
        <taxon>Saprolegniales</taxon>
        <taxon>Verrucalvaceae</taxon>
        <taxon>Aphanomyces</taxon>
    </lineage>
</organism>
<evidence type="ECO:0000256" key="3">
    <source>
        <dbReference type="ARBA" id="ARBA00022912"/>
    </source>
</evidence>
<reference evidence="9 10" key="1">
    <citation type="submission" date="2019-03" db="EMBL/GenBank/DDBJ databases">
        <authorList>
            <person name="Gaulin E."/>
            <person name="Dumas B."/>
        </authorList>
    </citation>
    <scope>NUCLEOTIDE SEQUENCE [LARGE SCALE GENOMIC DNA]</scope>
    <source>
        <strain evidence="9">CBS 568.67</strain>
    </source>
</reference>
<dbReference type="EMBL" id="CAADRA010005563">
    <property type="protein sequence ID" value="VFT91291.1"/>
    <property type="molecule type" value="Genomic_DNA"/>
</dbReference>
<feature type="domain" description="Tyrosine specific protein phosphatases" evidence="7">
    <location>
        <begin position="101"/>
        <end position="155"/>
    </location>
</feature>
<keyword evidence="10" id="KW-1185">Reference proteome</keyword>
<dbReference type="Gene3D" id="3.90.190.10">
    <property type="entry name" value="Protein tyrosine phosphatase superfamily"/>
    <property type="match status" value="1"/>
</dbReference>
<dbReference type="PROSITE" id="PS50054">
    <property type="entry name" value="TYR_PHOSPHATASE_DUAL"/>
    <property type="match status" value="1"/>
</dbReference>
<comment type="similarity">
    <text evidence="1">Belongs to the protein-tyrosine phosphatase family. Non-receptor class dual specificity subfamily.</text>
</comment>
<evidence type="ECO:0000259" key="7">
    <source>
        <dbReference type="PROSITE" id="PS50056"/>
    </source>
</evidence>
<dbReference type="PROSITE" id="PS50056">
    <property type="entry name" value="TYR_PHOSPHATASE_2"/>
    <property type="match status" value="1"/>
</dbReference>
<dbReference type="Proteomes" id="UP000332933">
    <property type="component" value="Unassembled WGS sequence"/>
</dbReference>
<evidence type="ECO:0000256" key="5">
    <source>
        <dbReference type="ARBA" id="ARBA00048336"/>
    </source>
</evidence>
<evidence type="ECO:0000313" key="9">
    <source>
        <dbReference type="EMBL" id="VFT91291.1"/>
    </source>
</evidence>
<dbReference type="GO" id="GO:0007165">
    <property type="term" value="P:signal transduction"/>
    <property type="evidence" value="ECO:0007669"/>
    <property type="project" value="TreeGrafter"/>
</dbReference>
<dbReference type="InterPro" id="IPR000387">
    <property type="entry name" value="Tyr_Pase_dom"/>
</dbReference>
<feature type="domain" description="Tyrosine-protein phosphatase" evidence="6">
    <location>
        <begin position="39"/>
        <end position="179"/>
    </location>
</feature>
<evidence type="ECO:0000256" key="1">
    <source>
        <dbReference type="ARBA" id="ARBA00008601"/>
    </source>
</evidence>
<keyword evidence="3" id="KW-0904">Protein phosphatase</keyword>
<dbReference type="InterPro" id="IPR000340">
    <property type="entry name" value="Dual-sp_phosphatase_cat-dom"/>
</dbReference>
<dbReference type="OrthoDB" id="273181at2759"/>
<dbReference type="PANTHER" id="PTHR45948:SF2">
    <property type="entry name" value="DUAL SPECIFICITY PROTEIN PHOSPHATASE"/>
    <property type="match status" value="1"/>
</dbReference>
<gene>
    <name evidence="9" type="primary">Aste57867_14469</name>
    <name evidence="8" type="ORF">As57867_014415</name>
    <name evidence="9" type="ORF">ASTE57867_14469</name>
</gene>
<dbReference type="GO" id="GO:0004725">
    <property type="term" value="F:protein tyrosine phosphatase activity"/>
    <property type="evidence" value="ECO:0007669"/>
    <property type="project" value="TreeGrafter"/>
</dbReference>
<dbReference type="InterPro" id="IPR020422">
    <property type="entry name" value="TYR_PHOSPHATASE_DUAL_dom"/>
</dbReference>
<dbReference type="GO" id="GO:0005829">
    <property type="term" value="C:cytosol"/>
    <property type="evidence" value="ECO:0007669"/>
    <property type="project" value="TreeGrafter"/>
</dbReference>
<comment type="catalytic activity">
    <reaction evidence="4">
        <text>O-phospho-L-seryl-[protein] + H2O = L-seryl-[protein] + phosphate</text>
        <dbReference type="Rhea" id="RHEA:20629"/>
        <dbReference type="Rhea" id="RHEA-COMP:9863"/>
        <dbReference type="Rhea" id="RHEA-COMP:11604"/>
        <dbReference type="ChEBI" id="CHEBI:15377"/>
        <dbReference type="ChEBI" id="CHEBI:29999"/>
        <dbReference type="ChEBI" id="CHEBI:43474"/>
        <dbReference type="ChEBI" id="CHEBI:83421"/>
        <dbReference type="EC" id="3.1.3.16"/>
    </reaction>
</comment>
<dbReference type="SMART" id="SM00195">
    <property type="entry name" value="DSPc"/>
    <property type="match status" value="1"/>
</dbReference>
<dbReference type="EMBL" id="VJMH01005542">
    <property type="protein sequence ID" value="KAF0694699.1"/>
    <property type="molecule type" value="Genomic_DNA"/>
</dbReference>
<keyword evidence="2" id="KW-0378">Hydrolase</keyword>
<dbReference type="InterPro" id="IPR029021">
    <property type="entry name" value="Prot-tyrosine_phosphatase-like"/>
</dbReference>
<evidence type="ECO:0000256" key="4">
    <source>
        <dbReference type="ARBA" id="ARBA00047761"/>
    </source>
</evidence>
<dbReference type="AlphaFoldDB" id="A0A485L0Q2"/>
<name>A0A485L0Q2_9STRA</name>
<protein>
    <submittedName>
        <fullName evidence="9">Aste57867_14469 protein</fullName>
    </submittedName>
</protein>
<dbReference type="PROSITE" id="PS00383">
    <property type="entry name" value="TYR_PHOSPHATASE_1"/>
    <property type="match status" value="1"/>
</dbReference>
<evidence type="ECO:0000313" key="8">
    <source>
        <dbReference type="EMBL" id="KAF0694699.1"/>
    </source>
</evidence>
<dbReference type="Pfam" id="PF00782">
    <property type="entry name" value="DSPc"/>
    <property type="match status" value="1"/>
</dbReference>
<dbReference type="InterPro" id="IPR016130">
    <property type="entry name" value="Tyr_Pase_AS"/>
</dbReference>